<keyword evidence="8 12" id="KW-0238">DNA-binding</keyword>
<keyword evidence="2 12" id="KW-0004">4Fe-4S</keyword>
<dbReference type="PANTHER" id="PTHR10359:SF18">
    <property type="entry name" value="ENDONUCLEASE III"/>
    <property type="match status" value="1"/>
</dbReference>
<dbReference type="EC" id="4.2.99.18" evidence="12"/>
<dbReference type="GO" id="GO:0051539">
    <property type="term" value="F:4 iron, 4 sulfur cluster binding"/>
    <property type="evidence" value="ECO:0007669"/>
    <property type="project" value="UniProtKB-UniRule"/>
</dbReference>
<keyword evidence="11 12" id="KW-0326">Glycosidase</keyword>
<dbReference type="InterPro" id="IPR003651">
    <property type="entry name" value="Endonuclease3_FeS-loop_motif"/>
</dbReference>
<keyword evidence="14" id="KW-0540">Nuclease</keyword>
<keyword evidence="14" id="KW-0255">Endonuclease</keyword>
<sequence length="244" mass="27150">MSGSGRVKGRARLRTSFRPLRAYRVPVREIVQGLLDLYPDARCELVYRNPYELLVATVLSAQTTDAKVNAVTPELFRRYPDARALSAASPEELYPILRALGLYRIKAERLVALARELVERYGGEVPADVDSLTALPGVGRKTANVVAANAFAIPAFAVDTHIRRVARRLGLTTSANPGVIEREITRIVPKRLWIVLHHALIWHGRRVCHARFPKCHICPLRPACRAWRSGEVRPARGTADLSAP</sequence>
<comment type="caution">
    <text evidence="14">The sequence shown here is derived from an EMBL/GenBank/DDBJ whole genome shotgun (WGS) entry which is preliminary data.</text>
</comment>
<evidence type="ECO:0000256" key="1">
    <source>
        <dbReference type="ARBA" id="ARBA00008343"/>
    </source>
</evidence>
<dbReference type="GO" id="GO:0003677">
    <property type="term" value="F:DNA binding"/>
    <property type="evidence" value="ECO:0007669"/>
    <property type="project" value="UniProtKB-UniRule"/>
</dbReference>
<dbReference type="Proteomes" id="UP000244016">
    <property type="component" value="Unassembled WGS sequence"/>
</dbReference>
<comment type="cofactor">
    <cofactor evidence="12">
        <name>[4Fe-4S] cluster</name>
        <dbReference type="ChEBI" id="CHEBI:49883"/>
    </cofactor>
    <text evidence="12">Binds 1 [4Fe-4S] cluster.</text>
</comment>
<reference evidence="14 15" key="1">
    <citation type="submission" date="2017-08" db="EMBL/GenBank/DDBJ databases">
        <title>Burning lignite coal seam in the remote Altai Mountains harbors a hydrogen-driven thermophilic microbial community.</title>
        <authorList>
            <person name="Kadnikov V.V."/>
            <person name="Mardanov A.V."/>
            <person name="Ivasenko D."/>
            <person name="Beletsky A.V."/>
            <person name="Karnachuk O.V."/>
            <person name="Ravin N.V."/>
        </authorList>
    </citation>
    <scope>NUCLEOTIDE SEQUENCE [LARGE SCALE GENOMIC DNA]</scope>
    <source>
        <strain evidence="14">AL31</strain>
    </source>
</reference>
<dbReference type="InterPro" id="IPR023170">
    <property type="entry name" value="HhH_base_excis_C"/>
</dbReference>
<comment type="catalytic activity">
    <reaction evidence="12">
        <text>2'-deoxyribonucleotide-(2'-deoxyribose 5'-phosphate)-2'-deoxyribonucleotide-DNA = a 3'-end 2'-deoxyribonucleotide-(2,3-dehydro-2,3-deoxyribose 5'-phosphate)-DNA + a 5'-end 5'-phospho-2'-deoxyribonucleoside-DNA + H(+)</text>
        <dbReference type="Rhea" id="RHEA:66592"/>
        <dbReference type="Rhea" id="RHEA-COMP:13180"/>
        <dbReference type="Rhea" id="RHEA-COMP:16897"/>
        <dbReference type="Rhea" id="RHEA-COMP:17067"/>
        <dbReference type="ChEBI" id="CHEBI:15378"/>
        <dbReference type="ChEBI" id="CHEBI:136412"/>
        <dbReference type="ChEBI" id="CHEBI:157695"/>
        <dbReference type="ChEBI" id="CHEBI:167181"/>
        <dbReference type="EC" id="4.2.99.18"/>
    </reaction>
</comment>
<dbReference type="GO" id="GO:0006285">
    <property type="term" value="P:base-excision repair, AP site formation"/>
    <property type="evidence" value="ECO:0007669"/>
    <property type="project" value="TreeGrafter"/>
</dbReference>
<dbReference type="InterPro" id="IPR000445">
    <property type="entry name" value="HhH_motif"/>
</dbReference>
<evidence type="ECO:0000256" key="4">
    <source>
        <dbReference type="ARBA" id="ARBA00022763"/>
    </source>
</evidence>
<feature type="binding site" evidence="12">
    <location>
        <position position="218"/>
    </location>
    <ligand>
        <name>[4Fe-4S] cluster</name>
        <dbReference type="ChEBI" id="CHEBI:49883"/>
    </ligand>
</feature>
<dbReference type="EMBL" id="PEBW01000009">
    <property type="protein sequence ID" value="PTQ50885.1"/>
    <property type="molecule type" value="Genomic_DNA"/>
</dbReference>
<organism evidence="14 15">
    <name type="scientific">Brockia lithotrophica</name>
    <dbReference type="NCBI Taxonomy" id="933949"/>
    <lineage>
        <taxon>Bacteria</taxon>
        <taxon>Bacillati</taxon>
        <taxon>Bacillota</taxon>
        <taxon>Bacilli</taxon>
        <taxon>Bacillales</taxon>
        <taxon>Bacillales Family X. Incertae Sedis</taxon>
        <taxon>Brockia</taxon>
    </lineage>
</organism>
<evidence type="ECO:0000256" key="9">
    <source>
        <dbReference type="ARBA" id="ARBA00023204"/>
    </source>
</evidence>
<dbReference type="SMART" id="SM00478">
    <property type="entry name" value="ENDO3c"/>
    <property type="match status" value="1"/>
</dbReference>
<evidence type="ECO:0000256" key="2">
    <source>
        <dbReference type="ARBA" id="ARBA00022485"/>
    </source>
</evidence>
<dbReference type="FunFam" id="1.10.340.30:FF:000001">
    <property type="entry name" value="Endonuclease III"/>
    <property type="match status" value="1"/>
</dbReference>
<dbReference type="InterPro" id="IPR011257">
    <property type="entry name" value="DNA_glycosylase"/>
</dbReference>
<evidence type="ECO:0000313" key="14">
    <source>
        <dbReference type="EMBL" id="PTQ50885.1"/>
    </source>
</evidence>
<comment type="similarity">
    <text evidence="1 12">Belongs to the Nth/MutY family.</text>
</comment>
<comment type="function">
    <text evidence="12">DNA repair enzyme that has both DNA N-glycosylase activity and AP-lyase activity. The DNA N-glycosylase activity releases various damaged pyrimidines from DNA by cleaving the N-glycosidic bond, leaving an AP (apurinic/apyrimidinic) site. The AP-lyase activity cleaves the phosphodiester bond 3' to the AP site by a beta-elimination, leaving a 3'-terminal unsaturated sugar and a product with a terminal 5'-phosphate.</text>
</comment>
<dbReference type="Gene3D" id="1.10.1670.10">
    <property type="entry name" value="Helix-hairpin-Helix base-excision DNA repair enzymes (C-terminal)"/>
    <property type="match status" value="1"/>
</dbReference>
<evidence type="ECO:0000256" key="12">
    <source>
        <dbReference type="HAMAP-Rule" id="MF_00942"/>
    </source>
</evidence>
<evidence type="ECO:0000259" key="13">
    <source>
        <dbReference type="SMART" id="SM00478"/>
    </source>
</evidence>
<dbReference type="PIRSF" id="PIRSF001435">
    <property type="entry name" value="Nth"/>
    <property type="match status" value="1"/>
</dbReference>
<dbReference type="SUPFAM" id="SSF48150">
    <property type="entry name" value="DNA-glycosylase"/>
    <property type="match status" value="1"/>
</dbReference>
<dbReference type="InterPro" id="IPR005759">
    <property type="entry name" value="Nth"/>
</dbReference>
<evidence type="ECO:0000313" key="15">
    <source>
        <dbReference type="Proteomes" id="UP000244016"/>
    </source>
</evidence>
<dbReference type="InterPro" id="IPR004036">
    <property type="entry name" value="Endonuclease-III-like_CS2"/>
</dbReference>
<proteinExistence type="inferred from homology"/>
<evidence type="ECO:0000256" key="10">
    <source>
        <dbReference type="ARBA" id="ARBA00023239"/>
    </source>
</evidence>
<dbReference type="Pfam" id="PF00730">
    <property type="entry name" value="HhH-GPD"/>
    <property type="match status" value="1"/>
</dbReference>
<dbReference type="GO" id="GO:0019104">
    <property type="term" value="F:DNA N-glycosylase activity"/>
    <property type="evidence" value="ECO:0007669"/>
    <property type="project" value="UniProtKB-UniRule"/>
</dbReference>
<dbReference type="HAMAP" id="MF_00942">
    <property type="entry name" value="Nth"/>
    <property type="match status" value="1"/>
</dbReference>
<keyword evidence="9 12" id="KW-0234">DNA repair</keyword>
<dbReference type="NCBIfam" id="TIGR01083">
    <property type="entry name" value="nth"/>
    <property type="match status" value="1"/>
</dbReference>
<dbReference type="Gene3D" id="1.10.340.30">
    <property type="entry name" value="Hypothetical protein, domain 2"/>
    <property type="match status" value="1"/>
</dbReference>
<gene>
    <name evidence="12" type="primary">nth</name>
    <name evidence="14" type="ORF">BLITH_1424</name>
</gene>
<dbReference type="SMART" id="SM00525">
    <property type="entry name" value="FES"/>
    <property type="match status" value="1"/>
</dbReference>
<feature type="binding site" evidence="12">
    <location>
        <position position="224"/>
    </location>
    <ligand>
        <name>[4Fe-4S] cluster</name>
        <dbReference type="ChEBI" id="CHEBI:49883"/>
    </ligand>
</feature>
<protein>
    <recommendedName>
        <fullName evidence="12">Endonuclease III</fullName>
        <ecNumber evidence="12">4.2.99.18</ecNumber>
    </recommendedName>
    <alternativeName>
        <fullName evidence="12">DNA-(apurinic or apyrimidinic site) lyase</fullName>
    </alternativeName>
</protein>
<keyword evidence="7 12" id="KW-0411">Iron-sulfur</keyword>
<evidence type="ECO:0000256" key="3">
    <source>
        <dbReference type="ARBA" id="ARBA00022723"/>
    </source>
</evidence>
<evidence type="ECO:0000256" key="11">
    <source>
        <dbReference type="ARBA" id="ARBA00023295"/>
    </source>
</evidence>
<feature type="domain" description="HhH-GPD" evidence="13">
    <location>
        <begin position="59"/>
        <end position="206"/>
    </location>
</feature>
<dbReference type="CDD" id="cd00056">
    <property type="entry name" value="ENDO3c"/>
    <property type="match status" value="1"/>
</dbReference>
<keyword evidence="10 12" id="KW-0456">Lyase</keyword>
<keyword evidence="4 12" id="KW-0227">DNA damage</keyword>
<feature type="binding site" evidence="12">
    <location>
        <position position="208"/>
    </location>
    <ligand>
        <name>[4Fe-4S] cluster</name>
        <dbReference type="ChEBI" id="CHEBI:49883"/>
    </ligand>
</feature>
<keyword evidence="6 12" id="KW-0408">Iron</keyword>
<evidence type="ECO:0000256" key="6">
    <source>
        <dbReference type="ARBA" id="ARBA00023004"/>
    </source>
</evidence>
<keyword evidence="5 12" id="KW-0378">Hydrolase</keyword>
<dbReference type="AlphaFoldDB" id="A0A2T5G3X7"/>
<dbReference type="PROSITE" id="PS01155">
    <property type="entry name" value="ENDONUCLEASE_III_2"/>
    <property type="match status" value="1"/>
</dbReference>
<dbReference type="PANTHER" id="PTHR10359">
    <property type="entry name" value="A/G-SPECIFIC ADENINE GLYCOSYLASE/ENDONUCLEASE III"/>
    <property type="match status" value="1"/>
</dbReference>
<dbReference type="InterPro" id="IPR003265">
    <property type="entry name" value="HhH-GPD_domain"/>
</dbReference>
<accession>A0A2T5G3X7</accession>
<evidence type="ECO:0000256" key="7">
    <source>
        <dbReference type="ARBA" id="ARBA00023014"/>
    </source>
</evidence>
<dbReference type="GO" id="GO:0140078">
    <property type="term" value="F:class I DNA-(apurinic or apyrimidinic site) endonuclease activity"/>
    <property type="evidence" value="ECO:0007669"/>
    <property type="project" value="UniProtKB-EC"/>
</dbReference>
<feature type="binding site" evidence="12">
    <location>
        <position position="215"/>
    </location>
    <ligand>
        <name>[4Fe-4S] cluster</name>
        <dbReference type="ChEBI" id="CHEBI:49883"/>
    </ligand>
</feature>
<name>A0A2T5G3X7_9BACL</name>
<evidence type="ECO:0000256" key="5">
    <source>
        <dbReference type="ARBA" id="ARBA00022801"/>
    </source>
</evidence>
<dbReference type="Pfam" id="PF00633">
    <property type="entry name" value="HHH"/>
    <property type="match status" value="1"/>
</dbReference>
<evidence type="ECO:0000256" key="8">
    <source>
        <dbReference type="ARBA" id="ARBA00023125"/>
    </source>
</evidence>
<dbReference type="FunFam" id="1.10.1670.10:FF:000001">
    <property type="entry name" value="Endonuclease III"/>
    <property type="match status" value="1"/>
</dbReference>
<keyword evidence="3 12" id="KW-0479">Metal-binding</keyword>
<dbReference type="GO" id="GO:0046872">
    <property type="term" value="F:metal ion binding"/>
    <property type="evidence" value="ECO:0007669"/>
    <property type="project" value="UniProtKB-KW"/>
</dbReference>